<evidence type="ECO:0000256" key="4">
    <source>
        <dbReference type="ARBA" id="ARBA00022980"/>
    </source>
</evidence>
<dbReference type="InterPro" id="IPR057268">
    <property type="entry name" value="Ribosomal_L18"/>
</dbReference>
<evidence type="ECO:0000256" key="6">
    <source>
        <dbReference type="ARBA" id="ARBA00035197"/>
    </source>
</evidence>
<keyword evidence="4 7" id="KW-0689">Ribosomal protein</keyword>
<dbReference type="AlphaFoldDB" id="A0A6M5YVM7"/>
<keyword evidence="5 7" id="KW-0687">Ribonucleoprotein</keyword>
<organism evidence="9 10">
    <name type="scientific">Frigoriglobus tundricola</name>
    <dbReference type="NCBI Taxonomy" id="2774151"/>
    <lineage>
        <taxon>Bacteria</taxon>
        <taxon>Pseudomonadati</taxon>
        <taxon>Planctomycetota</taxon>
        <taxon>Planctomycetia</taxon>
        <taxon>Gemmatales</taxon>
        <taxon>Gemmataceae</taxon>
        <taxon>Frigoriglobus</taxon>
    </lineage>
</organism>
<keyword evidence="10" id="KW-1185">Reference proteome</keyword>
<dbReference type="HAMAP" id="MF_01337_B">
    <property type="entry name" value="Ribosomal_uL18_B"/>
    <property type="match status" value="1"/>
</dbReference>
<feature type="region of interest" description="Disordered" evidence="8">
    <location>
        <begin position="130"/>
        <end position="174"/>
    </location>
</feature>
<protein>
    <recommendedName>
        <fullName evidence="6 7">Large ribosomal subunit protein uL18</fullName>
    </recommendedName>
</protein>
<evidence type="ECO:0000313" key="9">
    <source>
        <dbReference type="EMBL" id="QJW97534.1"/>
    </source>
</evidence>
<dbReference type="SUPFAM" id="SSF53137">
    <property type="entry name" value="Translational machinery components"/>
    <property type="match status" value="1"/>
</dbReference>
<dbReference type="InterPro" id="IPR004389">
    <property type="entry name" value="Ribosomal_uL18_bac-type"/>
</dbReference>
<evidence type="ECO:0000313" key="10">
    <source>
        <dbReference type="Proteomes" id="UP000503447"/>
    </source>
</evidence>
<dbReference type="Pfam" id="PF00861">
    <property type="entry name" value="Ribosomal_L18p"/>
    <property type="match status" value="1"/>
</dbReference>
<dbReference type="KEGG" id="ftj:FTUN_5108"/>
<comment type="subunit">
    <text evidence="7">Part of the 50S ribosomal subunit; part of the 5S rRNA/L5/L18/L25 subcomplex. Contacts the 5S and 23S rRNAs.</text>
</comment>
<dbReference type="GO" id="GO:0006412">
    <property type="term" value="P:translation"/>
    <property type="evidence" value="ECO:0007669"/>
    <property type="project" value="UniProtKB-UniRule"/>
</dbReference>
<evidence type="ECO:0000256" key="3">
    <source>
        <dbReference type="ARBA" id="ARBA00022884"/>
    </source>
</evidence>
<dbReference type="InterPro" id="IPR005484">
    <property type="entry name" value="Ribosomal_uL18_bac/plant/anim"/>
</dbReference>
<evidence type="ECO:0000256" key="2">
    <source>
        <dbReference type="ARBA" id="ARBA00022730"/>
    </source>
</evidence>
<dbReference type="PANTHER" id="PTHR12899">
    <property type="entry name" value="39S RIBOSOMAL PROTEIN L18, MITOCHONDRIAL"/>
    <property type="match status" value="1"/>
</dbReference>
<sequence length="174" mass="18190">MNAQKHKLKRAERRRYRVRKALYGTPQKPRLSVSRTNLHISAQLIDDLNGVTLAAATSAGKASGLKHGGNVAAAKVVGQKLAEAAKAKGITSAAFDRGAFRFHGRIAALAVAATEAGLVCTSLESLKAKAAAGPSAEPAKAEAKPKAEGKPKGDAKPKGEFAMKEKKKPEGDKK</sequence>
<dbReference type="NCBIfam" id="TIGR00060">
    <property type="entry name" value="L18_bact"/>
    <property type="match status" value="1"/>
</dbReference>
<evidence type="ECO:0000256" key="1">
    <source>
        <dbReference type="ARBA" id="ARBA00007116"/>
    </source>
</evidence>
<dbReference type="Proteomes" id="UP000503447">
    <property type="component" value="Chromosome"/>
</dbReference>
<keyword evidence="3 7" id="KW-0694">RNA-binding</keyword>
<evidence type="ECO:0000256" key="8">
    <source>
        <dbReference type="SAM" id="MobiDB-lite"/>
    </source>
</evidence>
<evidence type="ECO:0000256" key="7">
    <source>
        <dbReference type="HAMAP-Rule" id="MF_01337"/>
    </source>
</evidence>
<dbReference type="CDD" id="cd00432">
    <property type="entry name" value="Ribosomal_L18_L5e"/>
    <property type="match status" value="1"/>
</dbReference>
<dbReference type="GO" id="GO:0008097">
    <property type="term" value="F:5S rRNA binding"/>
    <property type="evidence" value="ECO:0007669"/>
    <property type="project" value="TreeGrafter"/>
</dbReference>
<evidence type="ECO:0000256" key="5">
    <source>
        <dbReference type="ARBA" id="ARBA00023274"/>
    </source>
</evidence>
<dbReference type="GO" id="GO:0022625">
    <property type="term" value="C:cytosolic large ribosomal subunit"/>
    <property type="evidence" value="ECO:0007669"/>
    <property type="project" value="TreeGrafter"/>
</dbReference>
<proteinExistence type="inferred from homology"/>
<name>A0A6M5YVM7_9BACT</name>
<accession>A0A6M5YVM7</accession>
<reference evidence="10" key="1">
    <citation type="submission" date="2020-05" db="EMBL/GenBank/DDBJ databases">
        <title>Frigoriglobus tundricola gen. nov., sp. nov., a psychrotolerant cellulolytic planctomycete of the family Gemmataceae with two divergent copies of 16S rRNA gene.</title>
        <authorList>
            <person name="Kulichevskaya I.S."/>
            <person name="Ivanova A.A."/>
            <person name="Naumoff D.G."/>
            <person name="Beletsky A.V."/>
            <person name="Rijpstra W.I.C."/>
            <person name="Sinninghe Damste J.S."/>
            <person name="Mardanov A.V."/>
            <person name="Ravin N.V."/>
            <person name="Dedysh S.N."/>
        </authorList>
    </citation>
    <scope>NUCLEOTIDE SEQUENCE [LARGE SCALE GENOMIC DNA]</scope>
    <source>
        <strain evidence="10">PL17</strain>
    </source>
</reference>
<dbReference type="PANTHER" id="PTHR12899:SF3">
    <property type="entry name" value="LARGE RIBOSOMAL SUBUNIT PROTEIN UL18M"/>
    <property type="match status" value="1"/>
</dbReference>
<dbReference type="Gene3D" id="3.30.420.100">
    <property type="match status" value="1"/>
</dbReference>
<keyword evidence="2 7" id="KW-0699">rRNA-binding</keyword>
<comment type="function">
    <text evidence="7">This is one of the proteins that bind and probably mediate the attachment of the 5S RNA into the large ribosomal subunit, where it forms part of the central protuberance.</text>
</comment>
<dbReference type="GO" id="GO:0003735">
    <property type="term" value="F:structural constituent of ribosome"/>
    <property type="evidence" value="ECO:0007669"/>
    <property type="project" value="InterPro"/>
</dbReference>
<dbReference type="EMBL" id="CP053452">
    <property type="protein sequence ID" value="QJW97534.1"/>
    <property type="molecule type" value="Genomic_DNA"/>
</dbReference>
<feature type="compositionally biased region" description="Basic and acidic residues" evidence="8">
    <location>
        <begin position="139"/>
        <end position="174"/>
    </location>
</feature>
<comment type="similarity">
    <text evidence="1 7">Belongs to the universal ribosomal protein uL18 family.</text>
</comment>
<gene>
    <name evidence="7" type="primary">rplR</name>
    <name evidence="9" type="ORF">FTUN_5108</name>
</gene>